<evidence type="ECO:0000259" key="4">
    <source>
        <dbReference type="Pfam" id="PF13359"/>
    </source>
</evidence>
<evidence type="ECO:0000256" key="2">
    <source>
        <dbReference type="ARBA" id="ARBA00022723"/>
    </source>
</evidence>
<evidence type="ECO:0000313" key="7">
    <source>
        <dbReference type="Proteomes" id="UP000005240"/>
    </source>
</evidence>
<dbReference type="Pfam" id="PF13359">
    <property type="entry name" value="DDE_Tnp_4"/>
    <property type="match status" value="1"/>
</dbReference>
<protein>
    <submittedName>
        <fullName evidence="6">DDE Tnp4 domain-containing protein</fullName>
    </submittedName>
</protein>
<dbReference type="GO" id="GO:0046872">
    <property type="term" value="F:metal ion binding"/>
    <property type="evidence" value="ECO:0007669"/>
    <property type="project" value="UniProtKB-KW"/>
</dbReference>
<gene>
    <name evidence="5" type="ORF">PTTG_30200</name>
</gene>
<sequence>MFMKWAQMSLESFLSLVSAIKNHHVFYNNSNHAQAPVEWQLLVALSHHGLSGNGGSPLVIGQLFNICEGSVENYTNRCFLAIIDKLEEQQVYWPSPEARAISCSERQGRTVFDQCVGFVDGTIFPLASAPTKHKEDYWMRKMVYAVNSMFVCDSSKRIIYAVHGWCGSAHNQRVFKNSQLCIQPANFFSQGEYILADSAYTASATVVPAFKRSGGQSLPEPKQRFNKALSRQRVANDTTWDDLWQPLNSEQSDDAEDDTVSGEDTRRRDALFRKFCL</sequence>
<organism evidence="5">
    <name type="scientific">Puccinia triticina (isolate 1-1 / race 1 (BBBD))</name>
    <name type="common">Brown leaf rust fungus</name>
    <dbReference type="NCBI Taxonomy" id="630390"/>
    <lineage>
        <taxon>Eukaryota</taxon>
        <taxon>Fungi</taxon>
        <taxon>Dikarya</taxon>
        <taxon>Basidiomycota</taxon>
        <taxon>Pucciniomycotina</taxon>
        <taxon>Pucciniomycetes</taxon>
        <taxon>Pucciniales</taxon>
        <taxon>Pucciniaceae</taxon>
        <taxon>Puccinia</taxon>
    </lineage>
</organism>
<dbReference type="Proteomes" id="UP000005240">
    <property type="component" value="Unassembled WGS sequence"/>
</dbReference>
<reference evidence="6" key="4">
    <citation type="submission" date="2025-05" db="UniProtKB">
        <authorList>
            <consortium name="EnsemblFungi"/>
        </authorList>
    </citation>
    <scope>IDENTIFICATION</scope>
    <source>
        <strain evidence="6">isolate 1-1 / race 1 (BBBD)</strain>
    </source>
</reference>
<evidence type="ECO:0000313" key="5">
    <source>
        <dbReference type="EMBL" id="OAV85905.1"/>
    </source>
</evidence>
<feature type="domain" description="DDE Tnp4" evidence="4">
    <location>
        <begin position="119"/>
        <end position="235"/>
    </location>
</feature>
<feature type="region of interest" description="Disordered" evidence="3">
    <location>
        <begin position="244"/>
        <end position="265"/>
    </location>
</feature>
<dbReference type="VEuPathDB" id="FungiDB:PTTG_30200"/>
<dbReference type="InterPro" id="IPR027806">
    <property type="entry name" value="HARBI1_dom"/>
</dbReference>
<evidence type="ECO:0000256" key="1">
    <source>
        <dbReference type="ARBA" id="ARBA00001968"/>
    </source>
</evidence>
<dbReference type="EMBL" id="ADAS02002248">
    <property type="protein sequence ID" value="OAV85905.1"/>
    <property type="molecule type" value="Genomic_DNA"/>
</dbReference>
<keyword evidence="2" id="KW-0479">Metal-binding</keyword>
<accession>A0A180FZQ9</accession>
<reference evidence="5" key="1">
    <citation type="submission" date="2009-11" db="EMBL/GenBank/DDBJ databases">
        <authorList>
            <consortium name="The Broad Institute Genome Sequencing Platform"/>
            <person name="Ward D."/>
            <person name="Feldgarden M."/>
            <person name="Earl A."/>
            <person name="Young S.K."/>
            <person name="Zeng Q."/>
            <person name="Koehrsen M."/>
            <person name="Alvarado L."/>
            <person name="Berlin A."/>
            <person name="Bochicchio J."/>
            <person name="Borenstein D."/>
            <person name="Chapman S.B."/>
            <person name="Chen Z."/>
            <person name="Engels R."/>
            <person name="Freedman E."/>
            <person name="Gellesch M."/>
            <person name="Goldberg J."/>
            <person name="Griggs A."/>
            <person name="Gujja S."/>
            <person name="Heilman E."/>
            <person name="Heiman D."/>
            <person name="Hepburn T."/>
            <person name="Howarth C."/>
            <person name="Jen D."/>
            <person name="Larson L."/>
            <person name="Lewis B."/>
            <person name="Mehta T."/>
            <person name="Park D."/>
            <person name="Pearson M."/>
            <person name="Roberts A."/>
            <person name="Saif S."/>
            <person name="Shea T."/>
            <person name="Shenoy N."/>
            <person name="Sisk P."/>
            <person name="Stolte C."/>
            <person name="Sykes S."/>
            <person name="Thomson T."/>
            <person name="Walk T."/>
            <person name="White J."/>
            <person name="Yandava C."/>
            <person name="Izard J."/>
            <person name="Baranova O.V."/>
            <person name="Blanton J.M."/>
            <person name="Tanner A.C."/>
            <person name="Dewhirst F.E."/>
            <person name="Haas B."/>
            <person name="Nusbaum C."/>
            <person name="Birren B."/>
        </authorList>
    </citation>
    <scope>NUCLEOTIDE SEQUENCE [LARGE SCALE GENOMIC DNA]</scope>
    <source>
        <strain evidence="5">1-1 BBBD Race 1</strain>
    </source>
</reference>
<feature type="compositionally biased region" description="Acidic residues" evidence="3">
    <location>
        <begin position="251"/>
        <end position="261"/>
    </location>
</feature>
<keyword evidence="7" id="KW-1185">Reference proteome</keyword>
<dbReference type="EnsemblFungi" id="PTTG_30200-t43_1">
    <property type="protein sequence ID" value="PTTG_30200-t43_1-p1"/>
    <property type="gene ID" value="PTTG_30200"/>
</dbReference>
<dbReference type="OrthoDB" id="2497455at2759"/>
<reference evidence="5" key="2">
    <citation type="submission" date="2016-05" db="EMBL/GenBank/DDBJ databases">
        <title>Comparative analysis highlights variable genome content of wheat rusts and divergence of the mating loci.</title>
        <authorList>
            <person name="Cuomo C.A."/>
            <person name="Bakkeren G."/>
            <person name="Szabo L."/>
            <person name="Khalil H."/>
            <person name="Joly D."/>
            <person name="Goldberg J."/>
            <person name="Young S."/>
            <person name="Zeng Q."/>
            <person name="Fellers J."/>
        </authorList>
    </citation>
    <scope>NUCLEOTIDE SEQUENCE [LARGE SCALE GENOMIC DNA]</scope>
    <source>
        <strain evidence="5">1-1 BBBD Race 1</strain>
    </source>
</reference>
<dbReference type="AlphaFoldDB" id="A0A180FZQ9"/>
<proteinExistence type="predicted"/>
<comment type="cofactor">
    <cofactor evidence="1">
        <name>a divalent metal cation</name>
        <dbReference type="ChEBI" id="CHEBI:60240"/>
    </cofactor>
</comment>
<evidence type="ECO:0000313" key="6">
    <source>
        <dbReference type="EnsemblFungi" id="PTTG_30200-t43_1-p1"/>
    </source>
</evidence>
<name>A0A180FZQ9_PUCT1</name>
<evidence type="ECO:0000256" key="3">
    <source>
        <dbReference type="SAM" id="MobiDB-lite"/>
    </source>
</evidence>
<reference evidence="6 7" key="3">
    <citation type="journal article" date="2017" name="G3 (Bethesda)">
        <title>Comparative analysis highlights variable genome content of wheat rusts and divergence of the mating loci.</title>
        <authorList>
            <person name="Cuomo C.A."/>
            <person name="Bakkeren G."/>
            <person name="Khalil H.B."/>
            <person name="Panwar V."/>
            <person name="Joly D."/>
            <person name="Linning R."/>
            <person name="Sakthikumar S."/>
            <person name="Song X."/>
            <person name="Adiconis X."/>
            <person name="Fan L."/>
            <person name="Goldberg J.M."/>
            <person name="Levin J.Z."/>
            <person name="Young S."/>
            <person name="Zeng Q."/>
            <person name="Anikster Y."/>
            <person name="Bruce M."/>
            <person name="Wang M."/>
            <person name="Yin C."/>
            <person name="McCallum B."/>
            <person name="Szabo L.J."/>
            <person name="Hulbert S."/>
            <person name="Chen X."/>
            <person name="Fellers J.P."/>
        </authorList>
    </citation>
    <scope>NUCLEOTIDE SEQUENCE</scope>
    <source>
        <strain evidence="6">isolate 1-1 / race 1 (BBBD)</strain>
        <strain evidence="7">Isolate 1-1 / race 1 (BBBD)</strain>
    </source>
</reference>